<dbReference type="RefSeq" id="WP_089342910.1">
    <property type="nucleotide sequence ID" value="NZ_CP067129.1"/>
</dbReference>
<proteinExistence type="predicted"/>
<dbReference type="AlphaFoldDB" id="A0A239PN38"/>
<dbReference type="Gene3D" id="3.40.50.1110">
    <property type="entry name" value="SGNH hydrolase"/>
    <property type="match status" value="1"/>
</dbReference>
<evidence type="ECO:0000313" key="1">
    <source>
        <dbReference type="EMBL" id="SNT71528.1"/>
    </source>
</evidence>
<keyword evidence="2" id="KW-1185">Reference proteome</keyword>
<name>A0A239PN38_9RHOB</name>
<dbReference type="EMBL" id="FZQB01000002">
    <property type="protein sequence ID" value="SNT71528.1"/>
    <property type="molecule type" value="Genomic_DNA"/>
</dbReference>
<dbReference type="OrthoDB" id="7783360at2"/>
<gene>
    <name evidence="1" type="ORF">SAMN05444959_10236</name>
</gene>
<reference evidence="1 2" key="1">
    <citation type="submission" date="2017-07" db="EMBL/GenBank/DDBJ databases">
        <authorList>
            <person name="Sun Z.S."/>
            <person name="Albrecht U."/>
            <person name="Echele G."/>
            <person name="Lee C.C."/>
        </authorList>
    </citation>
    <scope>NUCLEOTIDE SEQUENCE [LARGE SCALE GENOMIC DNA]</scope>
    <source>
        <strain evidence="1 2">DSM 14827</strain>
    </source>
</reference>
<dbReference type="Proteomes" id="UP000198307">
    <property type="component" value="Unassembled WGS sequence"/>
</dbReference>
<evidence type="ECO:0000313" key="2">
    <source>
        <dbReference type="Proteomes" id="UP000198307"/>
    </source>
</evidence>
<organism evidence="1 2">
    <name type="scientific">Paracoccus seriniphilus</name>
    <dbReference type="NCBI Taxonomy" id="184748"/>
    <lineage>
        <taxon>Bacteria</taxon>
        <taxon>Pseudomonadati</taxon>
        <taxon>Pseudomonadota</taxon>
        <taxon>Alphaproteobacteria</taxon>
        <taxon>Rhodobacterales</taxon>
        <taxon>Paracoccaceae</taxon>
        <taxon>Paracoccus</taxon>
    </lineage>
</organism>
<accession>A0A239PN38</accession>
<protein>
    <submittedName>
        <fullName evidence="1">Uncharacterized protein</fullName>
    </submittedName>
</protein>
<dbReference type="GO" id="GO:0016788">
    <property type="term" value="F:hydrolase activity, acting on ester bonds"/>
    <property type="evidence" value="ECO:0007669"/>
    <property type="project" value="UniProtKB-ARBA"/>
</dbReference>
<sequence>MIGFTLLADILFIGLGLFAPELPQMVESAGRMSGEDVTVEARLVPNAPLKYHWMNAASGPDKDPRELLFSGQVDQVLMTEAMPLIENLEVHDSIDYAIRFRDLALRHNPDAETYLYESWPTLKPGQKQEWRHAVAAGGLFWRAMVKTVNEQSLAGPAGAPMRLIPLAQGLLALDDAISAGGVPGLEDFEQVFTDGQHLNGRGSYFAAMLLHAALTDEDPTGLPVWLGRNRPATLDEAITTPMAEAMQKIARRVVQEQKEPVTGFAAALRRAEAVVRETRNDSSPQSLWQDPNASYLTGIERRGVAFNLSEVNDWSAEQPFLDVFKTARPWIGHLPGQWGGFDAPKLHDAGYLDEDGWPLMIPPEVTHLSTLILSDLNEKMISMAGRYVLRYQGEGRLELEGRARNVTYEPGRVTFDYQPGPGSVLIHLREINPDNPVRDISVVRQDRIALADAGRLFNPDFLARLRGAEVLRFMGWMRTNNSTVSNVEELPEEEDYIWSTRRGVPPEVMVALANELDLDPWFTLPHLADDELVHEYARRVRDNLEPGRRAWVEFSNEVWNGAFDQHQWAERKAIEEWGAEGAAMQYGAFRAAQVADIWSEEFAPSAAGRLVRVIGTFTGWPGAEDDMLMAPAWKEADPENWHPLAGHFDAYAVTGYFYANLENPERLALLQKTLEDSWAEARRRGQAEGLRDADLDAFVQEHRFDLAIGRAIADLHAGGLSDQPEGTVQWVIDTLFRHHAAAARKYGLDLVMYEGGSHVVASGALSEDEELTSFLIALNYSPGMGELYRHLMKGWRQYSDQPFNFYTAIDGPSRYGSWGTLRFLDDMNARWRAVSEAEE</sequence>
<dbReference type="InterPro" id="IPR036514">
    <property type="entry name" value="SGNH_hydro_sf"/>
</dbReference>